<dbReference type="InParanoid" id="A0A0C2WK91"/>
<feature type="region of interest" description="Disordered" evidence="1">
    <location>
        <begin position="289"/>
        <end position="439"/>
    </location>
</feature>
<feature type="compositionally biased region" description="Polar residues" evidence="1">
    <location>
        <begin position="306"/>
        <end position="318"/>
    </location>
</feature>
<feature type="region of interest" description="Disordered" evidence="1">
    <location>
        <begin position="493"/>
        <end position="520"/>
    </location>
</feature>
<feature type="region of interest" description="Disordered" evidence="1">
    <location>
        <begin position="164"/>
        <end position="234"/>
    </location>
</feature>
<dbReference type="PROSITE" id="PS50048">
    <property type="entry name" value="ZN2_CY6_FUNGAL_2"/>
    <property type="match status" value="1"/>
</dbReference>
<sequence>MISSTSCSYPSTVNDSGYNLTQDPYDCRASGDAPPTYHAHGFNRARPSQGARRSSEHIYNRQDHCLTCDDGSNRGEWVYHHAAHSYEPIEGGPIKQPEYAAGAQASFTDASINNTRTYNGSSFALTQYPPPAYIESVAAWKTQYYDMPESYYDQQASIESPIDHSSDQISYDRGHQLTSSSSHHHAIHDHLIDDQPQRVNQPHAESSNTGMHYNLPPTASSSHPDIDVTAPSSMRLFGDPAPSVSMAVYDQTFCVDMSQSVLHSERPPLSSYSELSAHTNYYTTIIAASSSSTMPSRPSVKMSGATGKSQPQSVTHAVNTWKGRSSGIPPTPSTGPDYVSANVSTPLSPPPLQTWTPLPPPSSASSNPSHRSSRSTASMTNPPVKTEAREVSPSDLLSTPPPKRASGSPVRRGMSSSRSASSESRRSRTLSPSSRNQGVLKTIMMKRGGSEPKKQNPACLFCRERKIACGRPMEGSLDQTCNQCSQRSLECRYPTESRRGQHKRLKKNNQDHGHCVGRSK</sequence>
<protein>
    <recommendedName>
        <fullName evidence="2">Zn(2)-C6 fungal-type domain-containing protein</fullName>
    </recommendedName>
</protein>
<dbReference type="SUPFAM" id="SSF57701">
    <property type="entry name" value="Zn2/Cys6 DNA-binding domain"/>
    <property type="match status" value="1"/>
</dbReference>
<dbReference type="STRING" id="946122.A0A0C2WK91"/>
<evidence type="ECO:0000313" key="3">
    <source>
        <dbReference type="EMBL" id="KIL56578.1"/>
    </source>
</evidence>
<organism evidence="3 4">
    <name type="scientific">Amanita muscaria (strain Koide BX008)</name>
    <dbReference type="NCBI Taxonomy" id="946122"/>
    <lineage>
        <taxon>Eukaryota</taxon>
        <taxon>Fungi</taxon>
        <taxon>Dikarya</taxon>
        <taxon>Basidiomycota</taxon>
        <taxon>Agaricomycotina</taxon>
        <taxon>Agaricomycetes</taxon>
        <taxon>Agaricomycetidae</taxon>
        <taxon>Agaricales</taxon>
        <taxon>Pluteineae</taxon>
        <taxon>Amanitaceae</taxon>
        <taxon>Amanita</taxon>
    </lineage>
</organism>
<dbReference type="CDD" id="cd00067">
    <property type="entry name" value="GAL4"/>
    <property type="match status" value="1"/>
</dbReference>
<gene>
    <name evidence="3" type="ORF">M378DRAFT_28265</name>
</gene>
<feature type="compositionally biased region" description="Basic and acidic residues" evidence="1">
    <location>
        <begin position="164"/>
        <end position="175"/>
    </location>
</feature>
<dbReference type="InterPro" id="IPR001138">
    <property type="entry name" value="Zn2Cys6_DnaBD"/>
</dbReference>
<dbReference type="SMART" id="SM00066">
    <property type="entry name" value="GAL4"/>
    <property type="match status" value="1"/>
</dbReference>
<feature type="compositionally biased region" description="Pro residues" evidence="1">
    <location>
        <begin position="347"/>
        <end position="362"/>
    </location>
</feature>
<evidence type="ECO:0000313" key="4">
    <source>
        <dbReference type="Proteomes" id="UP000054549"/>
    </source>
</evidence>
<dbReference type="PROSITE" id="PS00463">
    <property type="entry name" value="ZN2_CY6_FUNGAL_1"/>
    <property type="match status" value="1"/>
</dbReference>
<dbReference type="InterPro" id="IPR036864">
    <property type="entry name" value="Zn2-C6_fun-type_DNA-bd_sf"/>
</dbReference>
<feature type="compositionally biased region" description="Low complexity" evidence="1">
    <location>
        <begin position="363"/>
        <end position="378"/>
    </location>
</feature>
<name>A0A0C2WK91_AMAMK</name>
<accession>A0A0C2WK91</accession>
<dbReference type="OrthoDB" id="39175at2759"/>
<reference evidence="3 4" key="1">
    <citation type="submission" date="2014-04" db="EMBL/GenBank/DDBJ databases">
        <title>Evolutionary Origins and Diversification of the Mycorrhizal Mutualists.</title>
        <authorList>
            <consortium name="DOE Joint Genome Institute"/>
            <consortium name="Mycorrhizal Genomics Consortium"/>
            <person name="Kohler A."/>
            <person name="Kuo A."/>
            <person name="Nagy L.G."/>
            <person name="Floudas D."/>
            <person name="Copeland A."/>
            <person name="Barry K.W."/>
            <person name="Cichocki N."/>
            <person name="Veneault-Fourrey C."/>
            <person name="LaButti K."/>
            <person name="Lindquist E.A."/>
            <person name="Lipzen A."/>
            <person name="Lundell T."/>
            <person name="Morin E."/>
            <person name="Murat C."/>
            <person name="Riley R."/>
            <person name="Ohm R."/>
            <person name="Sun H."/>
            <person name="Tunlid A."/>
            <person name="Henrissat B."/>
            <person name="Grigoriev I.V."/>
            <person name="Hibbett D.S."/>
            <person name="Martin F."/>
        </authorList>
    </citation>
    <scope>NUCLEOTIDE SEQUENCE [LARGE SCALE GENOMIC DNA]</scope>
    <source>
        <strain evidence="3 4">Koide BX008</strain>
    </source>
</reference>
<dbReference type="Proteomes" id="UP000054549">
    <property type="component" value="Unassembled WGS sequence"/>
</dbReference>
<dbReference type="EMBL" id="KN818414">
    <property type="protein sequence ID" value="KIL56578.1"/>
    <property type="molecule type" value="Genomic_DNA"/>
</dbReference>
<feature type="compositionally biased region" description="Low complexity" evidence="1">
    <location>
        <begin position="411"/>
        <end position="422"/>
    </location>
</feature>
<evidence type="ECO:0000259" key="2">
    <source>
        <dbReference type="PROSITE" id="PS50048"/>
    </source>
</evidence>
<dbReference type="HOGENOM" id="CLU_523687_0_0_1"/>
<proteinExistence type="predicted"/>
<dbReference type="AlphaFoldDB" id="A0A0C2WK91"/>
<dbReference type="Pfam" id="PF00172">
    <property type="entry name" value="Zn_clus"/>
    <property type="match status" value="1"/>
</dbReference>
<feature type="compositionally biased region" description="Polar residues" evidence="1">
    <location>
        <begin position="197"/>
        <end position="223"/>
    </location>
</feature>
<feature type="domain" description="Zn(2)-C6 fungal-type" evidence="2">
    <location>
        <begin position="458"/>
        <end position="493"/>
    </location>
</feature>
<dbReference type="GO" id="GO:0000981">
    <property type="term" value="F:DNA-binding transcription factor activity, RNA polymerase II-specific"/>
    <property type="evidence" value="ECO:0007669"/>
    <property type="project" value="InterPro"/>
</dbReference>
<evidence type="ECO:0000256" key="1">
    <source>
        <dbReference type="SAM" id="MobiDB-lite"/>
    </source>
</evidence>
<dbReference type="Gene3D" id="4.10.240.10">
    <property type="entry name" value="Zn(2)-C6 fungal-type DNA-binding domain"/>
    <property type="match status" value="1"/>
</dbReference>
<keyword evidence="4" id="KW-1185">Reference proteome</keyword>
<dbReference type="GO" id="GO:0008270">
    <property type="term" value="F:zinc ion binding"/>
    <property type="evidence" value="ECO:0007669"/>
    <property type="project" value="InterPro"/>
</dbReference>